<comment type="similarity">
    <text evidence="3 10 13">Belongs to the IPP transferase family.</text>
</comment>
<dbReference type="HAMAP" id="MF_00185">
    <property type="entry name" value="IPP_trans"/>
    <property type="match status" value="1"/>
</dbReference>
<dbReference type="Proteomes" id="UP000014115">
    <property type="component" value="Unassembled WGS sequence"/>
</dbReference>
<comment type="subunit">
    <text evidence="10">Monomer.</text>
</comment>
<dbReference type="STRING" id="740709.A10D4_10731"/>
<sequence>MHQTDAYAVCIYGPTAAGKTALSLSLAEQLNGEIVSVDSALVYRHMDIGTAKPSAAEQARAPHHLLDICDAAESYSAANFVSDAQACIADIISRGKVPILAGGTMLYFKALLEGLSRLPEADWQLRKELQQQADEQGLAALHQRLQAIDPVSAARIHVNDPQRLLRALEVYLLSGRNLTELTAEREGQLQLPILQIALAPAQRSDLHERIAQRFQLMLQAGFEDEVRALYQRGDLHLDMPSMRCVGYRQMWQYLTGELSYSEMVERGVIATRQLAKRQLTWLRGWPAVHWLTTGDPQLVNKAMDILASKPKRFNS</sequence>
<evidence type="ECO:0000256" key="5">
    <source>
        <dbReference type="ARBA" id="ARBA00022694"/>
    </source>
</evidence>
<evidence type="ECO:0000256" key="1">
    <source>
        <dbReference type="ARBA" id="ARBA00001946"/>
    </source>
</evidence>
<keyword evidence="5 10" id="KW-0819">tRNA processing</keyword>
<evidence type="ECO:0000256" key="2">
    <source>
        <dbReference type="ARBA" id="ARBA00003213"/>
    </source>
</evidence>
<dbReference type="Gene3D" id="1.10.20.140">
    <property type="match status" value="1"/>
</dbReference>
<protein>
    <recommendedName>
        <fullName evidence="10">tRNA dimethylallyltransferase</fullName>
        <ecNumber evidence="10">2.5.1.75</ecNumber>
    </recommendedName>
    <alternativeName>
        <fullName evidence="10">Dimethylallyl diphosphate:tRNA dimethylallyltransferase</fullName>
        <shortName evidence="10">DMAPP:tRNA dimethylallyltransferase</shortName>
        <shortName evidence="10">DMATase</shortName>
    </alternativeName>
    <alternativeName>
        <fullName evidence="10">Isopentenyl-diphosphate:tRNA isopentenyltransferase</fullName>
        <shortName evidence="10">IPP transferase</shortName>
        <shortName evidence="10">IPPT</shortName>
        <shortName evidence="10">IPTase</shortName>
    </alternativeName>
</protein>
<organism evidence="14 15">
    <name type="scientific">Idiomarina xiamenensis 10-D-4</name>
    <dbReference type="NCBI Taxonomy" id="740709"/>
    <lineage>
        <taxon>Bacteria</taxon>
        <taxon>Pseudomonadati</taxon>
        <taxon>Pseudomonadota</taxon>
        <taxon>Gammaproteobacteria</taxon>
        <taxon>Alteromonadales</taxon>
        <taxon>Idiomarinaceae</taxon>
        <taxon>Idiomarina</taxon>
    </lineage>
</organism>
<feature type="binding site" evidence="10">
    <location>
        <begin position="13"/>
        <end position="20"/>
    </location>
    <ligand>
        <name>ATP</name>
        <dbReference type="ChEBI" id="CHEBI:30616"/>
    </ligand>
</feature>
<dbReference type="InterPro" id="IPR018022">
    <property type="entry name" value="IPT"/>
</dbReference>
<name>K2K4N0_9GAMM</name>
<dbReference type="OrthoDB" id="9776390at2"/>
<feature type="region of interest" description="Interaction with substrate tRNA" evidence="10">
    <location>
        <begin position="243"/>
        <end position="248"/>
    </location>
</feature>
<feature type="binding site" evidence="10">
    <location>
        <begin position="15"/>
        <end position="20"/>
    </location>
    <ligand>
        <name>substrate</name>
    </ligand>
</feature>
<dbReference type="GO" id="GO:0006400">
    <property type="term" value="P:tRNA modification"/>
    <property type="evidence" value="ECO:0007669"/>
    <property type="project" value="TreeGrafter"/>
</dbReference>
<dbReference type="RefSeq" id="WP_008489482.1">
    <property type="nucleotide sequence ID" value="NZ_AMRG01000013.1"/>
</dbReference>
<evidence type="ECO:0000313" key="15">
    <source>
        <dbReference type="Proteomes" id="UP000014115"/>
    </source>
</evidence>
<dbReference type="PATRIC" id="fig|740709.3.peg.2169"/>
<dbReference type="InterPro" id="IPR027417">
    <property type="entry name" value="P-loop_NTPase"/>
</dbReference>
<accession>K2K4N0</accession>
<dbReference type="Gene3D" id="3.40.50.300">
    <property type="entry name" value="P-loop containing nucleotide triphosphate hydrolases"/>
    <property type="match status" value="1"/>
</dbReference>
<dbReference type="GO" id="GO:0052381">
    <property type="term" value="F:tRNA dimethylallyltransferase activity"/>
    <property type="evidence" value="ECO:0007669"/>
    <property type="project" value="UniProtKB-UniRule"/>
</dbReference>
<dbReference type="EC" id="2.5.1.75" evidence="10"/>
<keyword evidence="8 10" id="KW-0460">Magnesium</keyword>
<feature type="region of interest" description="Interaction with substrate tRNA" evidence="10">
    <location>
        <begin position="38"/>
        <end position="41"/>
    </location>
</feature>
<dbReference type="SUPFAM" id="SSF52540">
    <property type="entry name" value="P-loop containing nucleoside triphosphate hydrolases"/>
    <property type="match status" value="1"/>
</dbReference>
<dbReference type="eggNOG" id="COG0324">
    <property type="taxonomic scope" value="Bacteria"/>
</dbReference>
<dbReference type="AlphaFoldDB" id="K2K4N0"/>
<evidence type="ECO:0000256" key="8">
    <source>
        <dbReference type="ARBA" id="ARBA00022842"/>
    </source>
</evidence>
<evidence type="ECO:0000256" key="12">
    <source>
        <dbReference type="RuleBase" id="RU003784"/>
    </source>
</evidence>
<evidence type="ECO:0000256" key="6">
    <source>
        <dbReference type="ARBA" id="ARBA00022741"/>
    </source>
</evidence>
<dbReference type="PANTHER" id="PTHR11088:SF60">
    <property type="entry name" value="TRNA DIMETHYLALLYLTRANSFERASE"/>
    <property type="match status" value="1"/>
</dbReference>
<dbReference type="FunFam" id="1.10.20.140:FF:000001">
    <property type="entry name" value="tRNA dimethylallyltransferase"/>
    <property type="match status" value="1"/>
</dbReference>
<evidence type="ECO:0000313" key="14">
    <source>
        <dbReference type="EMBL" id="EKE81547.1"/>
    </source>
</evidence>
<keyword evidence="15" id="KW-1185">Reference proteome</keyword>
<keyword evidence="7 10" id="KW-0067">ATP-binding</keyword>
<comment type="cofactor">
    <cofactor evidence="1 10">
        <name>Mg(2+)</name>
        <dbReference type="ChEBI" id="CHEBI:18420"/>
    </cofactor>
</comment>
<comment type="function">
    <text evidence="2 10 12">Catalyzes the transfer of a dimethylallyl group onto the adenine at position 37 in tRNAs that read codons beginning with uridine, leading to the formation of N6-(dimethylallyl)adenosine (i(6)A).</text>
</comment>
<evidence type="ECO:0000256" key="9">
    <source>
        <dbReference type="ARBA" id="ARBA00049563"/>
    </source>
</evidence>
<evidence type="ECO:0000256" key="4">
    <source>
        <dbReference type="ARBA" id="ARBA00022679"/>
    </source>
</evidence>
<evidence type="ECO:0000256" key="10">
    <source>
        <dbReference type="HAMAP-Rule" id="MF_00185"/>
    </source>
</evidence>
<comment type="caution">
    <text evidence="10">Lacks conserved residue(s) required for the propagation of feature annotation.</text>
</comment>
<feature type="site" description="Interaction with substrate tRNA" evidence="10">
    <location>
        <position position="104"/>
    </location>
</feature>
<keyword evidence="6 10" id="KW-0547">Nucleotide-binding</keyword>
<dbReference type="NCBIfam" id="TIGR00174">
    <property type="entry name" value="miaA"/>
    <property type="match status" value="1"/>
</dbReference>
<dbReference type="EMBL" id="AMRG01000013">
    <property type="protein sequence ID" value="EKE81547.1"/>
    <property type="molecule type" value="Genomic_DNA"/>
</dbReference>
<dbReference type="GO" id="GO:0005524">
    <property type="term" value="F:ATP binding"/>
    <property type="evidence" value="ECO:0007669"/>
    <property type="project" value="UniProtKB-UniRule"/>
</dbReference>
<feature type="site" description="Interaction with substrate tRNA" evidence="10">
    <location>
        <position position="126"/>
    </location>
</feature>
<dbReference type="InterPro" id="IPR039657">
    <property type="entry name" value="Dimethylallyltransferase"/>
</dbReference>
<evidence type="ECO:0000256" key="7">
    <source>
        <dbReference type="ARBA" id="ARBA00022840"/>
    </source>
</evidence>
<reference evidence="14 15" key="1">
    <citation type="journal article" date="2012" name="J. Bacteriol.">
        <title>Genome Sequence of Idiomarina xiamenensis Type Strain 10-D-4.</title>
        <authorList>
            <person name="Lai Q."/>
            <person name="Wang L."/>
            <person name="Wang W."/>
            <person name="Shao Z."/>
        </authorList>
    </citation>
    <scope>NUCLEOTIDE SEQUENCE [LARGE SCALE GENOMIC DNA]</scope>
    <source>
        <strain evidence="14 15">10-D-4</strain>
    </source>
</reference>
<dbReference type="Pfam" id="PF01715">
    <property type="entry name" value="IPPT"/>
    <property type="match status" value="1"/>
</dbReference>
<comment type="caution">
    <text evidence="14">The sequence shown here is derived from an EMBL/GenBank/DDBJ whole genome shotgun (WGS) entry which is preliminary data.</text>
</comment>
<feature type="region of interest" description="Interaction with substrate tRNA" evidence="10">
    <location>
        <begin position="162"/>
        <end position="166"/>
    </location>
</feature>
<evidence type="ECO:0000256" key="11">
    <source>
        <dbReference type="RuleBase" id="RU003783"/>
    </source>
</evidence>
<keyword evidence="4 10" id="KW-0808">Transferase</keyword>
<evidence type="ECO:0000256" key="3">
    <source>
        <dbReference type="ARBA" id="ARBA00005842"/>
    </source>
</evidence>
<proteinExistence type="inferred from homology"/>
<comment type="catalytic activity">
    <reaction evidence="9 10 11">
        <text>adenosine(37) in tRNA + dimethylallyl diphosphate = N(6)-dimethylallyladenosine(37) in tRNA + diphosphate</text>
        <dbReference type="Rhea" id="RHEA:26482"/>
        <dbReference type="Rhea" id="RHEA-COMP:10162"/>
        <dbReference type="Rhea" id="RHEA-COMP:10375"/>
        <dbReference type="ChEBI" id="CHEBI:33019"/>
        <dbReference type="ChEBI" id="CHEBI:57623"/>
        <dbReference type="ChEBI" id="CHEBI:74411"/>
        <dbReference type="ChEBI" id="CHEBI:74415"/>
        <dbReference type="EC" id="2.5.1.75"/>
    </reaction>
</comment>
<evidence type="ECO:0000256" key="13">
    <source>
        <dbReference type="RuleBase" id="RU003785"/>
    </source>
</evidence>
<gene>
    <name evidence="10" type="primary">miaA</name>
    <name evidence="14" type="ORF">A10D4_10731</name>
</gene>
<dbReference type="PANTHER" id="PTHR11088">
    <property type="entry name" value="TRNA DIMETHYLALLYLTRANSFERASE"/>
    <property type="match status" value="1"/>
</dbReference>